<protein>
    <recommendedName>
        <fullName evidence="10">Cytochrome P450</fullName>
    </recommendedName>
</protein>
<keyword evidence="5 7" id="KW-0408">Iron</keyword>
<organism evidence="8 9">
    <name type="scientific">Cryomyces antarcticus</name>
    <dbReference type="NCBI Taxonomy" id="329879"/>
    <lineage>
        <taxon>Eukaryota</taxon>
        <taxon>Fungi</taxon>
        <taxon>Dikarya</taxon>
        <taxon>Ascomycota</taxon>
        <taxon>Pezizomycotina</taxon>
        <taxon>Dothideomycetes</taxon>
        <taxon>Dothideomycetes incertae sedis</taxon>
        <taxon>Cryomyces</taxon>
    </lineage>
</organism>
<dbReference type="InterPro" id="IPR002403">
    <property type="entry name" value="Cyt_P450_E_grp-IV"/>
</dbReference>
<comment type="similarity">
    <text evidence="2 7">Belongs to the cytochrome P450 family.</text>
</comment>
<dbReference type="PROSITE" id="PS00086">
    <property type="entry name" value="CYTOCHROME_P450"/>
    <property type="match status" value="1"/>
</dbReference>
<dbReference type="InterPro" id="IPR036396">
    <property type="entry name" value="Cyt_P450_sf"/>
</dbReference>
<name>A0ABR0LQB6_9PEZI</name>
<evidence type="ECO:0000256" key="2">
    <source>
        <dbReference type="ARBA" id="ARBA00010617"/>
    </source>
</evidence>
<dbReference type="InterPro" id="IPR001128">
    <property type="entry name" value="Cyt_P450"/>
</dbReference>
<dbReference type="PRINTS" id="PR00385">
    <property type="entry name" value="P450"/>
</dbReference>
<dbReference type="Gene3D" id="1.10.630.10">
    <property type="entry name" value="Cytochrome P450"/>
    <property type="match status" value="1"/>
</dbReference>
<dbReference type="SUPFAM" id="SSF48264">
    <property type="entry name" value="Cytochrome P450"/>
    <property type="match status" value="1"/>
</dbReference>
<evidence type="ECO:0000256" key="6">
    <source>
        <dbReference type="ARBA" id="ARBA00023033"/>
    </source>
</evidence>
<accession>A0ABR0LQB6</accession>
<evidence type="ECO:0000256" key="4">
    <source>
        <dbReference type="ARBA" id="ARBA00023002"/>
    </source>
</evidence>
<comment type="caution">
    <text evidence="8">The sequence shown here is derived from an EMBL/GenBank/DDBJ whole genome shotgun (WGS) entry which is preliminary data.</text>
</comment>
<gene>
    <name evidence="8" type="ORF">LTR16_001413</name>
</gene>
<keyword evidence="3 7" id="KW-0479">Metal-binding</keyword>
<keyword evidence="4 7" id="KW-0560">Oxidoreductase</keyword>
<keyword evidence="7" id="KW-0349">Heme</keyword>
<keyword evidence="6 7" id="KW-0503">Monooxygenase</keyword>
<reference evidence="8 9" key="1">
    <citation type="submission" date="2023-08" db="EMBL/GenBank/DDBJ databases">
        <title>Black Yeasts Isolated from many extreme environments.</title>
        <authorList>
            <person name="Coleine C."/>
            <person name="Stajich J.E."/>
            <person name="Selbmann L."/>
        </authorList>
    </citation>
    <scope>NUCLEOTIDE SEQUENCE [LARGE SCALE GENOMIC DNA]</scope>
    <source>
        <strain evidence="8 9">CCFEE 536</strain>
    </source>
</reference>
<evidence type="ECO:0000256" key="7">
    <source>
        <dbReference type="RuleBase" id="RU000461"/>
    </source>
</evidence>
<evidence type="ECO:0000256" key="5">
    <source>
        <dbReference type="ARBA" id="ARBA00023004"/>
    </source>
</evidence>
<dbReference type="CDD" id="cd11062">
    <property type="entry name" value="CYP58-like"/>
    <property type="match status" value="1"/>
</dbReference>
<dbReference type="InterPro" id="IPR050121">
    <property type="entry name" value="Cytochrome_P450_monoxygenase"/>
</dbReference>
<evidence type="ECO:0008006" key="10">
    <source>
        <dbReference type="Google" id="ProtNLM"/>
    </source>
</evidence>
<evidence type="ECO:0000313" key="8">
    <source>
        <dbReference type="EMBL" id="KAK5201796.1"/>
    </source>
</evidence>
<proteinExistence type="inferred from homology"/>
<dbReference type="PANTHER" id="PTHR24305">
    <property type="entry name" value="CYTOCHROME P450"/>
    <property type="match status" value="1"/>
</dbReference>
<dbReference type="EMBL" id="JAVRRA010016486">
    <property type="protein sequence ID" value="KAK5201796.1"/>
    <property type="molecule type" value="Genomic_DNA"/>
</dbReference>
<dbReference type="PANTHER" id="PTHR24305:SF157">
    <property type="entry name" value="N-ACETYLTRYPTOPHAN 6-HYDROXYLASE IVOC-RELATED"/>
    <property type="match status" value="1"/>
</dbReference>
<dbReference type="InterPro" id="IPR017972">
    <property type="entry name" value="Cyt_P450_CS"/>
</dbReference>
<dbReference type="Pfam" id="PF00067">
    <property type="entry name" value="p450"/>
    <property type="match status" value="1"/>
</dbReference>
<sequence>MESLSFSAASLLLAFATAVYVVGGAINRLFFSPVAKFPGPRLAALTFWYEFYYDVVRNGRYTWKIEEMHEKYGPIVRINPYELHVNDPEFYDEIYVGPSRRTEKWSWSAKMFGTSLAAVGTTGHELRKLRRSALNPFFSKRSVTQLEPVIQENIDRLCTKLRGFAGTSTSVNLVDVFTCLSADVIGSYAFGQSYGFLEAPKFYPGWHKLMMDLSRSSHLMKQFGWLYSVMTLLPERLVSLLHPVTEQLFKLQNGIAKQVCDIQAGTQPSNAEEKAGSAPPHPTILHDLLQNSKLPSSELTVPRLKEEGFTLLGAGTVTTAWTLTTICYHILATPSILRRLRNELRGLYSSSDPSSSALSWQALEHLPYLSAVVAEGLRLSYGVSHRLQRVSPDTALRLGDAIIPPGTPVSMTQMQIHLDSAIFPSPRTFAPERWLTPTPTSPPSTTTASVLGDITLMKRFLVPFSRGSRMCVGMNLAYAEIYLTLGALFGPRGGVELELYETSRRDVDVVHDFFNPAPAAGSRGVRVRIR</sequence>
<dbReference type="Proteomes" id="UP001357485">
    <property type="component" value="Unassembled WGS sequence"/>
</dbReference>
<evidence type="ECO:0000313" key="9">
    <source>
        <dbReference type="Proteomes" id="UP001357485"/>
    </source>
</evidence>
<keyword evidence="9" id="KW-1185">Reference proteome</keyword>
<comment type="cofactor">
    <cofactor evidence="1">
        <name>heme</name>
        <dbReference type="ChEBI" id="CHEBI:30413"/>
    </cofactor>
</comment>
<evidence type="ECO:0000256" key="3">
    <source>
        <dbReference type="ARBA" id="ARBA00022723"/>
    </source>
</evidence>
<dbReference type="PRINTS" id="PR00465">
    <property type="entry name" value="EP450IV"/>
</dbReference>
<evidence type="ECO:0000256" key="1">
    <source>
        <dbReference type="ARBA" id="ARBA00001971"/>
    </source>
</evidence>